<proteinExistence type="predicted"/>
<dbReference type="AlphaFoldDB" id="A0A5C3MSA9"/>
<sequence>MVHHRINEREPNPNPHVNFIAVLPMPEPGAQEGARQLLRALAAQVRPIMKAHGFVVNSLEEYEYNRVFAGRNWEAGETVELVLRRADGSFYPNSWLLSTLCHEHMNHGPAFQALWRQLKSEVGSLQAKGYYGDGYWSSGQRLLDSATVGGQTMVAGDLPEYMCGGAQSRARPVRRRRRRTAAARPSNRTGAQSAKRRKAGSRVTAEGIFKGKGTALNEDIDDGSKTVGTGFRKKAARLVQERALAAERRLQGVSRRQYMKADTSHPKEEMEASDDEDDGELEVKPETDQQRRETMLESMNGSELEGLKTSAADFFKDFFLPAPPKTRSTGEKDPLDLIDLTSDNEPVPSSLSHVTSSKAGPSNIKPPGKISTTHSSSSKRQTLLGDSPSSRPSAQESRRGNQGRQLRLGNLVQDEVDLRKKESLGLALGGARNKLGATPSNAPHTHSPSRSSRAQVEVEEWACAMCTL</sequence>
<organism evidence="3 4">
    <name type="scientific">Heliocybe sulcata</name>
    <dbReference type="NCBI Taxonomy" id="5364"/>
    <lineage>
        <taxon>Eukaryota</taxon>
        <taxon>Fungi</taxon>
        <taxon>Dikarya</taxon>
        <taxon>Basidiomycota</taxon>
        <taxon>Agaricomycotina</taxon>
        <taxon>Agaricomycetes</taxon>
        <taxon>Gloeophyllales</taxon>
        <taxon>Gloeophyllaceae</taxon>
        <taxon>Heliocybe</taxon>
    </lineage>
</organism>
<feature type="compositionally biased region" description="Acidic residues" evidence="1">
    <location>
        <begin position="271"/>
        <end position="280"/>
    </location>
</feature>
<dbReference type="EMBL" id="ML213522">
    <property type="protein sequence ID" value="TFK47837.1"/>
    <property type="molecule type" value="Genomic_DNA"/>
</dbReference>
<feature type="region of interest" description="Disordered" evidence="1">
    <location>
        <begin position="166"/>
        <end position="203"/>
    </location>
</feature>
<dbReference type="PANTHER" id="PTHR46622">
    <property type="entry name" value="DNA-DEPENDENT METALLOPROTEASE WSS1"/>
    <property type="match status" value="1"/>
</dbReference>
<evidence type="ECO:0000256" key="1">
    <source>
        <dbReference type="SAM" id="MobiDB-lite"/>
    </source>
</evidence>
<feature type="region of interest" description="Disordered" evidence="1">
    <location>
        <begin position="321"/>
        <end position="408"/>
    </location>
</feature>
<dbReference type="OrthoDB" id="447842at2759"/>
<feature type="domain" description="WLM" evidence="2">
    <location>
        <begin position="8"/>
        <end position="190"/>
    </location>
</feature>
<dbReference type="PANTHER" id="PTHR46622:SF1">
    <property type="entry name" value="DNA-DEPENDENT METALLOPROTEASE WSS1"/>
    <property type="match status" value="1"/>
</dbReference>
<dbReference type="Pfam" id="PF08325">
    <property type="entry name" value="WLM"/>
    <property type="match status" value="1"/>
</dbReference>
<dbReference type="GO" id="GO:0006281">
    <property type="term" value="P:DNA repair"/>
    <property type="evidence" value="ECO:0007669"/>
    <property type="project" value="TreeGrafter"/>
</dbReference>
<feature type="compositionally biased region" description="Basic and acidic residues" evidence="1">
    <location>
        <begin position="281"/>
        <end position="295"/>
    </location>
</feature>
<dbReference type="GO" id="GO:0008237">
    <property type="term" value="F:metallopeptidase activity"/>
    <property type="evidence" value="ECO:0007669"/>
    <property type="project" value="TreeGrafter"/>
</dbReference>
<evidence type="ECO:0000313" key="3">
    <source>
        <dbReference type="EMBL" id="TFK47837.1"/>
    </source>
</evidence>
<dbReference type="STRING" id="5364.A0A5C3MSA9"/>
<feature type="region of interest" description="Disordered" evidence="1">
    <location>
        <begin position="429"/>
        <end position="456"/>
    </location>
</feature>
<dbReference type="InterPro" id="IPR013536">
    <property type="entry name" value="WLM_dom"/>
</dbReference>
<name>A0A5C3MSA9_9AGAM</name>
<evidence type="ECO:0000259" key="2">
    <source>
        <dbReference type="PROSITE" id="PS51397"/>
    </source>
</evidence>
<dbReference type="PROSITE" id="PS51397">
    <property type="entry name" value="WLM"/>
    <property type="match status" value="1"/>
</dbReference>
<dbReference type="Proteomes" id="UP000305948">
    <property type="component" value="Unassembled WGS sequence"/>
</dbReference>
<dbReference type="GO" id="GO:0005634">
    <property type="term" value="C:nucleus"/>
    <property type="evidence" value="ECO:0007669"/>
    <property type="project" value="TreeGrafter"/>
</dbReference>
<accession>A0A5C3MSA9</accession>
<keyword evidence="4" id="KW-1185">Reference proteome</keyword>
<feature type="compositionally biased region" description="Basic residues" evidence="1">
    <location>
        <begin position="171"/>
        <end position="181"/>
    </location>
</feature>
<feature type="compositionally biased region" description="Polar residues" evidence="1">
    <location>
        <begin position="370"/>
        <end position="381"/>
    </location>
</feature>
<gene>
    <name evidence="3" type="ORF">OE88DRAFT_1635779</name>
</gene>
<dbReference type="InterPro" id="IPR053000">
    <property type="entry name" value="WSS1-like_metalloprotease"/>
</dbReference>
<feature type="compositionally biased region" description="Polar residues" evidence="1">
    <location>
        <begin position="438"/>
        <end position="454"/>
    </location>
</feature>
<protein>
    <submittedName>
        <fullName evidence="3">WLM-domain-containing protein</fullName>
    </submittedName>
</protein>
<reference evidence="3 4" key="1">
    <citation type="journal article" date="2019" name="Nat. Ecol. Evol.">
        <title>Megaphylogeny resolves global patterns of mushroom evolution.</title>
        <authorList>
            <person name="Varga T."/>
            <person name="Krizsan K."/>
            <person name="Foldi C."/>
            <person name="Dima B."/>
            <person name="Sanchez-Garcia M."/>
            <person name="Sanchez-Ramirez S."/>
            <person name="Szollosi G.J."/>
            <person name="Szarkandi J.G."/>
            <person name="Papp V."/>
            <person name="Albert L."/>
            <person name="Andreopoulos W."/>
            <person name="Angelini C."/>
            <person name="Antonin V."/>
            <person name="Barry K.W."/>
            <person name="Bougher N.L."/>
            <person name="Buchanan P."/>
            <person name="Buyck B."/>
            <person name="Bense V."/>
            <person name="Catcheside P."/>
            <person name="Chovatia M."/>
            <person name="Cooper J."/>
            <person name="Damon W."/>
            <person name="Desjardin D."/>
            <person name="Finy P."/>
            <person name="Geml J."/>
            <person name="Haridas S."/>
            <person name="Hughes K."/>
            <person name="Justo A."/>
            <person name="Karasinski D."/>
            <person name="Kautmanova I."/>
            <person name="Kiss B."/>
            <person name="Kocsube S."/>
            <person name="Kotiranta H."/>
            <person name="LaButti K.M."/>
            <person name="Lechner B.E."/>
            <person name="Liimatainen K."/>
            <person name="Lipzen A."/>
            <person name="Lukacs Z."/>
            <person name="Mihaltcheva S."/>
            <person name="Morgado L.N."/>
            <person name="Niskanen T."/>
            <person name="Noordeloos M.E."/>
            <person name="Ohm R.A."/>
            <person name="Ortiz-Santana B."/>
            <person name="Ovrebo C."/>
            <person name="Racz N."/>
            <person name="Riley R."/>
            <person name="Savchenko A."/>
            <person name="Shiryaev A."/>
            <person name="Soop K."/>
            <person name="Spirin V."/>
            <person name="Szebenyi C."/>
            <person name="Tomsovsky M."/>
            <person name="Tulloss R.E."/>
            <person name="Uehling J."/>
            <person name="Grigoriev I.V."/>
            <person name="Vagvolgyi C."/>
            <person name="Papp T."/>
            <person name="Martin F.M."/>
            <person name="Miettinen O."/>
            <person name="Hibbett D.S."/>
            <person name="Nagy L.G."/>
        </authorList>
    </citation>
    <scope>NUCLEOTIDE SEQUENCE [LARGE SCALE GENOMIC DNA]</scope>
    <source>
        <strain evidence="3 4">OMC1185</strain>
    </source>
</reference>
<evidence type="ECO:0000313" key="4">
    <source>
        <dbReference type="Proteomes" id="UP000305948"/>
    </source>
</evidence>
<feature type="region of interest" description="Disordered" evidence="1">
    <location>
        <begin position="254"/>
        <end position="305"/>
    </location>
</feature>
<feature type="compositionally biased region" description="Polar residues" evidence="1">
    <location>
        <begin position="341"/>
        <end position="360"/>
    </location>
</feature>